<feature type="region of interest" description="Disordered" evidence="15">
    <location>
        <begin position="1"/>
        <end position="23"/>
    </location>
</feature>
<evidence type="ECO:0000256" key="3">
    <source>
        <dbReference type="ARBA" id="ARBA00012438"/>
    </source>
</evidence>
<dbReference type="GO" id="GO:0005524">
    <property type="term" value="F:ATP binding"/>
    <property type="evidence" value="ECO:0007669"/>
    <property type="project" value="UniProtKB-KW"/>
</dbReference>
<reference evidence="19 20" key="1">
    <citation type="submission" date="2018-01" db="EMBL/GenBank/DDBJ databases">
        <title>Draft Genome Sequence of Komagataeibacter maltaceti LMG 1529, a Vinegar Producing Acetic Acid Bacterium Isolated from Malt Vinegar Brewery Acetifiers.</title>
        <authorList>
            <person name="Zhang Q."/>
            <person name="Hollensteiner J."/>
            <person name="Poehlein A."/>
            <person name="Daniel R."/>
        </authorList>
    </citation>
    <scope>NUCLEOTIDE SEQUENCE [LARGE SCALE GENOMIC DNA]</scope>
    <source>
        <strain evidence="19 20">LMG 1529</strain>
    </source>
</reference>
<dbReference type="InterPro" id="IPR003660">
    <property type="entry name" value="HAMP_dom"/>
</dbReference>
<evidence type="ECO:0000256" key="1">
    <source>
        <dbReference type="ARBA" id="ARBA00000085"/>
    </source>
</evidence>
<keyword evidence="10" id="KW-0418">Kinase</keyword>
<dbReference type="Proteomes" id="UP000237344">
    <property type="component" value="Unassembled WGS sequence"/>
</dbReference>
<accession>A0A2S3W324</accession>
<dbReference type="PROSITE" id="PS50885">
    <property type="entry name" value="HAMP"/>
    <property type="match status" value="1"/>
</dbReference>
<dbReference type="GO" id="GO:0000155">
    <property type="term" value="F:phosphorelay sensor kinase activity"/>
    <property type="evidence" value="ECO:0007669"/>
    <property type="project" value="InterPro"/>
</dbReference>
<keyword evidence="14 16" id="KW-0472">Membrane</keyword>
<evidence type="ECO:0000256" key="5">
    <source>
        <dbReference type="ARBA" id="ARBA00022519"/>
    </source>
</evidence>
<dbReference type="InterPro" id="IPR004358">
    <property type="entry name" value="Sig_transdc_His_kin-like_C"/>
</dbReference>
<organism evidence="19 20">
    <name type="scientific">Novacetimonas maltaceti</name>
    <dbReference type="NCBI Taxonomy" id="1203393"/>
    <lineage>
        <taxon>Bacteria</taxon>
        <taxon>Pseudomonadati</taxon>
        <taxon>Pseudomonadota</taxon>
        <taxon>Alphaproteobacteria</taxon>
        <taxon>Acetobacterales</taxon>
        <taxon>Acetobacteraceae</taxon>
        <taxon>Novacetimonas</taxon>
    </lineage>
</organism>
<dbReference type="Pfam" id="PF02518">
    <property type="entry name" value="HATPase_c"/>
    <property type="match status" value="1"/>
</dbReference>
<dbReference type="SMART" id="SM00387">
    <property type="entry name" value="HATPase_c"/>
    <property type="match status" value="1"/>
</dbReference>
<evidence type="ECO:0000259" key="18">
    <source>
        <dbReference type="PROSITE" id="PS50885"/>
    </source>
</evidence>
<dbReference type="InterPro" id="IPR036097">
    <property type="entry name" value="HisK_dim/P_sf"/>
</dbReference>
<dbReference type="InterPro" id="IPR036890">
    <property type="entry name" value="HATPase_C_sf"/>
</dbReference>
<evidence type="ECO:0000256" key="9">
    <source>
        <dbReference type="ARBA" id="ARBA00022741"/>
    </source>
</evidence>
<dbReference type="EC" id="2.7.13.3" evidence="3"/>
<dbReference type="SUPFAM" id="SSF47384">
    <property type="entry name" value="Homodimeric domain of signal transducing histidine kinase"/>
    <property type="match status" value="1"/>
</dbReference>
<dbReference type="AlphaFoldDB" id="A0A2S3W324"/>
<comment type="catalytic activity">
    <reaction evidence="1">
        <text>ATP + protein L-histidine = ADP + protein N-phospho-L-histidine.</text>
        <dbReference type="EC" id="2.7.13.3"/>
    </reaction>
</comment>
<name>A0A2S3W324_9PROT</name>
<dbReference type="InterPro" id="IPR003661">
    <property type="entry name" value="HisK_dim/P_dom"/>
</dbReference>
<evidence type="ECO:0000256" key="10">
    <source>
        <dbReference type="ARBA" id="ARBA00022777"/>
    </source>
</evidence>
<feature type="domain" description="HAMP" evidence="18">
    <location>
        <begin position="305"/>
        <end position="357"/>
    </location>
</feature>
<evidence type="ECO:0000256" key="15">
    <source>
        <dbReference type="SAM" id="MobiDB-lite"/>
    </source>
</evidence>
<keyword evidence="4" id="KW-1003">Cell membrane</keyword>
<comment type="caution">
    <text evidence="19">The sequence shown here is derived from an EMBL/GenBank/DDBJ whole genome shotgun (WGS) entry which is preliminary data.</text>
</comment>
<dbReference type="CDD" id="cd00082">
    <property type="entry name" value="HisKA"/>
    <property type="match status" value="1"/>
</dbReference>
<feature type="transmembrane region" description="Helical" evidence="16">
    <location>
        <begin position="284"/>
        <end position="304"/>
    </location>
</feature>
<keyword evidence="8 16" id="KW-0812">Transmembrane</keyword>
<evidence type="ECO:0000256" key="7">
    <source>
        <dbReference type="ARBA" id="ARBA00022679"/>
    </source>
</evidence>
<keyword evidence="20" id="KW-1185">Reference proteome</keyword>
<dbReference type="SMART" id="SM00304">
    <property type="entry name" value="HAMP"/>
    <property type="match status" value="1"/>
</dbReference>
<keyword evidence="13" id="KW-0902">Two-component regulatory system</keyword>
<dbReference type="InterPro" id="IPR005467">
    <property type="entry name" value="His_kinase_dom"/>
</dbReference>
<proteinExistence type="predicted"/>
<dbReference type="EMBL" id="POTC01000009">
    <property type="protein sequence ID" value="POF63294.1"/>
    <property type="molecule type" value="Genomic_DNA"/>
</dbReference>
<comment type="subcellular location">
    <subcellularLocation>
        <location evidence="2">Cell inner membrane</location>
        <topology evidence="2">Multi-pass membrane protein</topology>
    </subcellularLocation>
</comment>
<dbReference type="SMART" id="SM00388">
    <property type="entry name" value="HisKA"/>
    <property type="match status" value="1"/>
</dbReference>
<dbReference type="Gene3D" id="1.10.287.130">
    <property type="match status" value="1"/>
</dbReference>
<evidence type="ECO:0000256" key="8">
    <source>
        <dbReference type="ARBA" id="ARBA00022692"/>
    </source>
</evidence>
<dbReference type="Pfam" id="PF00672">
    <property type="entry name" value="HAMP"/>
    <property type="match status" value="1"/>
</dbReference>
<evidence type="ECO:0000256" key="12">
    <source>
        <dbReference type="ARBA" id="ARBA00022989"/>
    </source>
</evidence>
<feature type="transmembrane region" description="Helical" evidence="16">
    <location>
        <begin position="47"/>
        <end position="67"/>
    </location>
</feature>
<dbReference type="GO" id="GO:0005886">
    <property type="term" value="C:plasma membrane"/>
    <property type="evidence" value="ECO:0007669"/>
    <property type="project" value="UniProtKB-SubCell"/>
</dbReference>
<keyword evidence="9" id="KW-0547">Nucleotide-binding</keyword>
<protein>
    <recommendedName>
        <fullName evidence="3">histidine kinase</fullName>
        <ecNumber evidence="3">2.7.13.3</ecNumber>
    </recommendedName>
</protein>
<sequence>MHGASPPPLIHPDDIVPTTDAPPPGRIGRVRTLLGRLRPPSLAARTSLLLICGLGVIQAAGLAIHALDRLDFDRRMLEEKYHSEVATLYRGIVETAIDHRDAELASLHMPAGFHAELTPGPEPDMIDSLMRPFQGEHRMGRMEGPWGGGPPEQGPYGGPGNQQVQGRTPEDRNATAGNDSPGNTHPGDGNPDNRPASPRWRGRDGGPQAFGGGRPPWGGPPWGGGPQWGGGPPLPPNLRPQQVMVSPSNRTGRQRAIAFLLPDEHRWLTIHYVMRRPNVFRSPTFPIAFILMTVAGGVLILWGVRRLIAPVGTLGAAAEALGRDVNAPPMPEDGPLEVARAAMAFNTMARRIRRFLSDRTLMLTAIGHDLRTPITRLKLRAEFIEDEEMQQRFLADLDELEAMVAATLSFGRDAEQREPMRSLNLTILLQTILDEAVETHPDLAEHIGFTTDPPDVTIHARPVALKRALNNLVTNAIKYGGNVRVTLFPPEPGGRNDPDEMVTRLWIEDDGPGLPPGDLERMFDPFVRAEDSRNRETGGTGLGLSISRNIIWGLGGDIRLGNCSPHGLRVTVTLVC</sequence>
<dbReference type="PROSITE" id="PS50109">
    <property type="entry name" value="HIS_KIN"/>
    <property type="match status" value="1"/>
</dbReference>
<dbReference type="Gene3D" id="3.30.565.10">
    <property type="entry name" value="Histidine kinase-like ATPase, C-terminal domain"/>
    <property type="match status" value="1"/>
</dbReference>
<evidence type="ECO:0000256" key="13">
    <source>
        <dbReference type="ARBA" id="ARBA00023012"/>
    </source>
</evidence>
<evidence type="ECO:0000256" key="2">
    <source>
        <dbReference type="ARBA" id="ARBA00004429"/>
    </source>
</evidence>
<keyword evidence="11" id="KW-0067">ATP-binding</keyword>
<feature type="compositionally biased region" description="Pro residues" evidence="15">
    <location>
        <begin position="1"/>
        <end position="10"/>
    </location>
</feature>
<evidence type="ECO:0000256" key="16">
    <source>
        <dbReference type="SAM" id="Phobius"/>
    </source>
</evidence>
<dbReference type="PRINTS" id="PR00344">
    <property type="entry name" value="BCTRLSENSOR"/>
</dbReference>
<feature type="domain" description="Histidine kinase" evidence="17">
    <location>
        <begin position="365"/>
        <end position="576"/>
    </location>
</feature>
<keyword evidence="12 16" id="KW-1133">Transmembrane helix</keyword>
<evidence type="ECO:0000313" key="20">
    <source>
        <dbReference type="Proteomes" id="UP000237344"/>
    </source>
</evidence>
<dbReference type="PANTHER" id="PTHR44936">
    <property type="entry name" value="SENSOR PROTEIN CREC"/>
    <property type="match status" value="1"/>
</dbReference>
<gene>
    <name evidence="19" type="primary">envZ_2</name>
    <name evidence="19" type="ORF">KMAL_10250</name>
</gene>
<dbReference type="PANTHER" id="PTHR44936:SF5">
    <property type="entry name" value="SENSOR HISTIDINE KINASE ENVZ"/>
    <property type="match status" value="1"/>
</dbReference>
<keyword evidence="6" id="KW-0597">Phosphoprotein</keyword>
<dbReference type="InterPro" id="IPR003594">
    <property type="entry name" value="HATPase_dom"/>
</dbReference>
<evidence type="ECO:0000256" key="11">
    <source>
        <dbReference type="ARBA" id="ARBA00022840"/>
    </source>
</evidence>
<feature type="compositionally biased region" description="Gly residues" evidence="15">
    <location>
        <begin position="145"/>
        <end position="160"/>
    </location>
</feature>
<dbReference type="InterPro" id="IPR050980">
    <property type="entry name" value="2C_sensor_his_kinase"/>
</dbReference>
<keyword evidence="7 19" id="KW-0808">Transferase</keyword>
<feature type="compositionally biased region" description="Gly residues" evidence="15">
    <location>
        <begin position="208"/>
        <end position="231"/>
    </location>
</feature>
<evidence type="ECO:0000256" key="4">
    <source>
        <dbReference type="ARBA" id="ARBA00022475"/>
    </source>
</evidence>
<dbReference type="SUPFAM" id="SSF55874">
    <property type="entry name" value="ATPase domain of HSP90 chaperone/DNA topoisomerase II/histidine kinase"/>
    <property type="match status" value="1"/>
</dbReference>
<evidence type="ECO:0000256" key="6">
    <source>
        <dbReference type="ARBA" id="ARBA00022553"/>
    </source>
</evidence>
<feature type="region of interest" description="Disordered" evidence="15">
    <location>
        <begin position="137"/>
        <end position="250"/>
    </location>
</feature>
<evidence type="ECO:0000313" key="19">
    <source>
        <dbReference type="EMBL" id="POF63294.1"/>
    </source>
</evidence>
<evidence type="ECO:0000259" key="17">
    <source>
        <dbReference type="PROSITE" id="PS50109"/>
    </source>
</evidence>
<evidence type="ECO:0000256" key="14">
    <source>
        <dbReference type="ARBA" id="ARBA00023136"/>
    </source>
</evidence>
<keyword evidence="5" id="KW-0997">Cell inner membrane</keyword>